<organism evidence="1">
    <name type="scientific">viral metagenome</name>
    <dbReference type="NCBI Taxonomy" id="1070528"/>
    <lineage>
        <taxon>unclassified sequences</taxon>
        <taxon>metagenomes</taxon>
        <taxon>organismal metagenomes</taxon>
    </lineage>
</organism>
<dbReference type="EMBL" id="MN740558">
    <property type="protein sequence ID" value="QHU33487.1"/>
    <property type="molecule type" value="Genomic_DNA"/>
</dbReference>
<sequence length="196" mass="22001">MPASIIQKKYLRATATMKKVLEGVKNEIPLHVIDETDYIKIASMYGPDEAHSFDMLLDKMHEVLGTLEKFDATKISDNLELIREIAAAAAQKEIALENAISVVANLRERLSLDEALRDEIGGFVEKIIEAISFPDEDSIESSTDEITEHSDMIKEGALQMISAGIDYDMAWQFYYNAMLGFVQSKWEISEDFGDDA</sequence>
<evidence type="ECO:0000313" key="1">
    <source>
        <dbReference type="EMBL" id="QHU33487.1"/>
    </source>
</evidence>
<protein>
    <submittedName>
        <fullName evidence="1">Uncharacterized protein</fullName>
    </submittedName>
</protein>
<reference evidence="1" key="1">
    <citation type="journal article" date="2020" name="Nature">
        <title>Giant virus diversity and host interactions through global metagenomics.</title>
        <authorList>
            <person name="Schulz F."/>
            <person name="Roux S."/>
            <person name="Paez-Espino D."/>
            <person name="Jungbluth S."/>
            <person name="Walsh D.A."/>
            <person name="Denef V.J."/>
            <person name="McMahon K.D."/>
            <person name="Konstantinidis K.T."/>
            <person name="Eloe-Fadrosh E.A."/>
            <person name="Kyrpides N.C."/>
            <person name="Woyke T."/>
        </authorList>
    </citation>
    <scope>NUCLEOTIDE SEQUENCE</scope>
    <source>
        <strain evidence="1">GVMAG-S-1016704-121</strain>
    </source>
</reference>
<accession>A0A6C0LSB9</accession>
<dbReference type="AlphaFoldDB" id="A0A6C0LSB9"/>
<name>A0A6C0LSB9_9ZZZZ</name>
<proteinExistence type="predicted"/>